<keyword evidence="2" id="KW-1185">Reference proteome</keyword>
<proteinExistence type="predicted"/>
<dbReference type="Proteomes" id="UP000828048">
    <property type="component" value="Chromosome 10"/>
</dbReference>
<dbReference type="EMBL" id="CM037160">
    <property type="protein sequence ID" value="KAH7840468.1"/>
    <property type="molecule type" value="Genomic_DNA"/>
</dbReference>
<comment type="caution">
    <text evidence="1">The sequence shown here is derived from an EMBL/GenBank/DDBJ whole genome shotgun (WGS) entry which is preliminary data.</text>
</comment>
<protein>
    <submittedName>
        <fullName evidence="1">Uncharacterized protein</fullName>
    </submittedName>
</protein>
<accession>A0ACB7XJC0</accession>
<name>A0ACB7XJC0_9ERIC</name>
<gene>
    <name evidence="1" type="ORF">Vadar_017350</name>
</gene>
<organism evidence="1 2">
    <name type="scientific">Vaccinium darrowii</name>
    <dbReference type="NCBI Taxonomy" id="229202"/>
    <lineage>
        <taxon>Eukaryota</taxon>
        <taxon>Viridiplantae</taxon>
        <taxon>Streptophyta</taxon>
        <taxon>Embryophyta</taxon>
        <taxon>Tracheophyta</taxon>
        <taxon>Spermatophyta</taxon>
        <taxon>Magnoliopsida</taxon>
        <taxon>eudicotyledons</taxon>
        <taxon>Gunneridae</taxon>
        <taxon>Pentapetalae</taxon>
        <taxon>asterids</taxon>
        <taxon>Ericales</taxon>
        <taxon>Ericaceae</taxon>
        <taxon>Vaccinioideae</taxon>
        <taxon>Vaccinieae</taxon>
        <taxon>Vaccinium</taxon>
    </lineage>
</organism>
<sequence>MRPDFQAVNALLSKAIEGITKLIESNKEIRENLDDLQLLYSEMGLEESETKNGHAEEELQSCFEGDVKVESDVSTGNKECSEKVLILKNHSVSNSHHSPFLRHRSDRKFDNVKKGAPRQKIKNRGHCVFQRKPRTRGWVTSNFRNWHEETIKIGDPSYSVKCIPSHWSYKATMTGIWDPGGIILEAKLLFFGSNNPFSLFSSVSILESTTCVERVMNYMSDELVHWDCVSKVFDKTTDTHWLTQMVIASAKIEGARFVGTMFDNMPQQDPMAWNDTIEGYAQYSQLREALFWYHERQMDMHILVPWVQSDQNIDRQAWAPCSHGHFTIQSAYKLVDNMQIGEVEQKNWTRLRETKGIPKWKFLMWLTQNYRLLTNHLKCTRKIAVVTMCLVFSFGPEITLHAVRDCSLASVIWQFLVQPRYDYRFFHLHRHQWIDQNPTKCVWGHSNEMNWSLIFIATIASIWFCIFERRHGPELFLTPSDPLETIMMDIDEVDLANKFLFSTVQTTILLTLTPPMNPFIKINADGFLPRDLGLAGIGGLIRDANGFWVRGFMQCIGHASALHAEIWAVYMGMQVAWCQRFGKNILGCDSQDAIKLIWEPIASHFSYNLIRKVLAVIDRVGLMAAMKTQTIQTKEMVQQLFKKPSQDMTMGVYLYKTWDPGGIEYSIDFTPLDGYCQPVGNEKRTKTMKTTLEDYRPYQVLQRIGKLLIGLEAIGVGNEL</sequence>
<evidence type="ECO:0000313" key="1">
    <source>
        <dbReference type="EMBL" id="KAH7840468.1"/>
    </source>
</evidence>
<reference evidence="1 2" key="1">
    <citation type="journal article" date="2021" name="Hortic Res">
        <title>High-quality reference genome and annotation aids understanding of berry development for evergreen blueberry (Vaccinium darrowii).</title>
        <authorList>
            <person name="Yu J."/>
            <person name="Hulse-Kemp A.M."/>
            <person name="Babiker E."/>
            <person name="Staton M."/>
        </authorList>
    </citation>
    <scope>NUCLEOTIDE SEQUENCE [LARGE SCALE GENOMIC DNA]</scope>
    <source>
        <strain evidence="2">cv. NJ 8807/NJ 8810</strain>
        <tissue evidence="1">Young leaf</tissue>
    </source>
</reference>
<evidence type="ECO:0000313" key="2">
    <source>
        <dbReference type="Proteomes" id="UP000828048"/>
    </source>
</evidence>